<gene>
    <name evidence="1" type="ORF">E8E13_008134</name>
</gene>
<dbReference type="PANTHER" id="PTHR33112">
    <property type="entry name" value="DOMAIN PROTEIN, PUTATIVE-RELATED"/>
    <property type="match status" value="1"/>
</dbReference>
<dbReference type="Proteomes" id="UP000801428">
    <property type="component" value="Unassembled WGS sequence"/>
</dbReference>
<comment type="caution">
    <text evidence="1">The sequence shown here is derived from an EMBL/GenBank/DDBJ whole genome shotgun (WGS) entry which is preliminary data.</text>
</comment>
<proteinExistence type="predicted"/>
<dbReference type="OrthoDB" id="3684287at2759"/>
<accession>A0A9P4TD63</accession>
<evidence type="ECO:0000313" key="2">
    <source>
        <dbReference type="Proteomes" id="UP000801428"/>
    </source>
</evidence>
<keyword evidence="2" id="KW-1185">Reference proteome</keyword>
<name>A0A9P4TD63_CURKU</name>
<organism evidence="1 2">
    <name type="scientific">Curvularia kusanoi</name>
    <name type="common">Cochliobolus kusanoi</name>
    <dbReference type="NCBI Taxonomy" id="90978"/>
    <lineage>
        <taxon>Eukaryota</taxon>
        <taxon>Fungi</taxon>
        <taxon>Dikarya</taxon>
        <taxon>Ascomycota</taxon>
        <taxon>Pezizomycotina</taxon>
        <taxon>Dothideomycetes</taxon>
        <taxon>Pleosporomycetidae</taxon>
        <taxon>Pleosporales</taxon>
        <taxon>Pleosporineae</taxon>
        <taxon>Pleosporaceae</taxon>
        <taxon>Curvularia</taxon>
    </lineage>
</organism>
<dbReference type="PANTHER" id="PTHR33112:SF16">
    <property type="entry name" value="HETEROKARYON INCOMPATIBILITY DOMAIN-CONTAINING PROTEIN"/>
    <property type="match status" value="1"/>
</dbReference>
<protein>
    <submittedName>
        <fullName evidence="1">Uncharacterized protein</fullName>
    </submittedName>
</protein>
<dbReference type="AlphaFoldDB" id="A0A9P4TD63"/>
<evidence type="ECO:0000313" key="1">
    <source>
        <dbReference type="EMBL" id="KAF3000900.1"/>
    </source>
</evidence>
<reference evidence="1" key="1">
    <citation type="submission" date="2019-04" db="EMBL/GenBank/DDBJ databases">
        <title>Sequencing of skin fungus with MAO and IRED activity.</title>
        <authorList>
            <person name="Marsaioli A.J."/>
            <person name="Bonatto J.M.C."/>
            <person name="Reis Junior O."/>
        </authorList>
    </citation>
    <scope>NUCLEOTIDE SEQUENCE</scope>
    <source>
        <strain evidence="1">30M1</strain>
    </source>
</reference>
<dbReference type="EMBL" id="SWKU01000014">
    <property type="protein sequence ID" value="KAF3000900.1"/>
    <property type="molecule type" value="Genomic_DNA"/>
</dbReference>
<sequence length="286" mass="33060">MPILPVGDEPVSGPQYPYFRPREATSRQSMLHDYWYKLVEDYTTRNITKSSDRLPAIAGLAKRVSKQLPKDTYVSGLWLSDIRNGLLWKAGGVGHDPTRAIASSWSWAAPNERVRFEGLWFDNFGSYGEHRAPTFTIPSDVDKIVSPFPLLQAQGSFMLVKCALEKYPRSYYLENCDGRLNHGKPPRNCKPGKEGISAHYLFAWWDWSIDMRSGCYDGVFHCLIFGTDHYDAGRKWPRGLILKCVDPEKRLYKRMGVFDHHNCDDWLDETLWEELIALKRETIYIM</sequence>